<accession>A0A6A6X230</accession>
<dbReference type="AlphaFoldDB" id="A0A6A6X230"/>
<evidence type="ECO:0000313" key="3">
    <source>
        <dbReference type="Proteomes" id="UP000799757"/>
    </source>
</evidence>
<feature type="transmembrane region" description="Helical" evidence="1">
    <location>
        <begin position="36"/>
        <end position="60"/>
    </location>
</feature>
<dbReference type="OrthoDB" id="3540210at2759"/>
<reference evidence="2" key="1">
    <citation type="journal article" date="2020" name="Stud. Mycol.">
        <title>101 Dothideomycetes genomes: a test case for predicting lifestyles and emergence of pathogens.</title>
        <authorList>
            <person name="Haridas S."/>
            <person name="Albert R."/>
            <person name="Binder M."/>
            <person name="Bloem J."/>
            <person name="Labutti K."/>
            <person name="Salamov A."/>
            <person name="Andreopoulos B."/>
            <person name="Baker S."/>
            <person name="Barry K."/>
            <person name="Bills G."/>
            <person name="Bluhm B."/>
            <person name="Cannon C."/>
            <person name="Castanera R."/>
            <person name="Culley D."/>
            <person name="Daum C."/>
            <person name="Ezra D."/>
            <person name="Gonzalez J."/>
            <person name="Henrissat B."/>
            <person name="Kuo A."/>
            <person name="Liang C."/>
            <person name="Lipzen A."/>
            <person name="Lutzoni F."/>
            <person name="Magnuson J."/>
            <person name="Mondo S."/>
            <person name="Nolan M."/>
            <person name="Ohm R."/>
            <person name="Pangilinan J."/>
            <person name="Park H.-J."/>
            <person name="Ramirez L."/>
            <person name="Alfaro M."/>
            <person name="Sun H."/>
            <person name="Tritt A."/>
            <person name="Yoshinaga Y."/>
            <person name="Zwiers L.-H."/>
            <person name="Turgeon B."/>
            <person name="Goodwin S."/>
            <person name="Spatafora J."/>
            <person name="Crous P."/>
            <person name="Grigoriev I."/>
        </authorList>
    </citation>
    <scope>NUCLEOTIDE SEQUENCE</scope>
    <source>
        <strain evidence="2">CBS 109.77</strain>
    </source>
</reference>
<proteinExistence type="predicted"/>
<feature type="transmembrane region" description="Helical" evidence="1">
    <location>
        <begin position="556"/>
        <end position="583"/>
    </location>
</feature>
<evidence type="ECO:0000256" key="1">
    <source>
        <dbReference type="SAM" id="Phobius"/>
    </source>
</evidence>
<protein>
    <submittedName>
        <fullName evidence="2">Uncharacterized protein</fullName>
    </submittedName>
</protein>
<gene>
    <name evidence="2" type="ORF">K505DRAFT_83723</name>
</gene>
<evidence type="ECO:0000313" key="2">
    <source>
        <dbReference type="EMBL" id="KAF2790193.1"/>
    </source>
</evidence>
<dbReference type="EMBL" id="MU002088">
    <property type="protein sequence ID" value="KAF2790193.1"/>
    <property type="molecule type" value="Genomic_DNA"/>
</dbReference>
<name>A0A6A6X230_9PLEO</name>
<sequence length="681" mass="76084">MSELQARFVKRGQWLDQSEGGVLGRTITTDTRTATILIALLAVFSSLATTHLWNLVTFFIHQFRADGDARDGLFRQQQALLRTLPPPSSILADYIKLYWNWRERSDKALARSVIYWLLALLFTITTILASIAASFVVSNNTIEALVSSEFCGFLNVQPNGSFATWNAIDRGYLSSIYPMTRRLVDDCYLNNESTPALCDTLAQPRIPFKKDRVACPFDSSICVGDDKPAVSLDSGLLDLNEAFGLNLPLKDRVRFRKRSTCAILPYKNHTTVINATDYPPFAGIPLSGEQVRLYLYATMLGQDPDKWANATFYQSLLKGNVSEDFTIRSMVKYTDPARYPYSAFDPSPEMDIDDADVILKYIGKNRVHYGQPVNDPVFSAHKKVTYKSYGVQDEATIYLHDDPGTVLGCTEQYQFCVAKSGKNDACSPLGPLPDSNIPSLSASASPLQMAVLQHVITSSFLFDLSNSDSALASALVRTGGLIREGVPDDQWINEVEGWESQVWAGLQILIPDYAIGAKARDPQADFYVIYPNSTAEKALCGMQKMPKAGGFVNINVFGLAFTLTFALLVTIADICVLKFFIYLSQFRRALAPRIDRWIQDGVLQLQRRAYEAQGESNWVHLNQEIPVTMDRELLDDLPIDLRPRGRRGQVERIGTADSEATFTEKKGVQEKIRESLDITRN</sequence>
<organism evidence="2 3">
    <name type="scientific">Melanomma pulvis-pyrius CBS 109.77</name>
    <dbReference type="NCBI Taxonomy" id="1314802"/>
    <lineage>
        <taxon>Eukaryota</taxon>
        <taxon>Fungi</taxon>
        <taxon>Dikarya</taxon>
        <taxon>Ascomycota</taxon>
        <taxon>Pezizomycotina</taxon>
        <taxon>Dothideomycetes</taxon>
        <taxon>Pleosporomycetidae</taxon>
        <taxon>Pleosporales</taxon>
        <taxon>Melanommataceae</taxon>
        <taxon>Melanomma</taxon>
    </lineage>
</organism>
<dbReference type="Proteomes" id="UP000799757">
    <property type="component" value="Unassembled WGS sequence"/>
</dbReference>
<keyword evidence="1" id="KW-1133">Transmembrane helix</keyword>
<keyword evidence="3" id="KW-1185">Reference proteome</keyword>
<keyword evidence="1" id="KW-0812">Transmembrane</keyword>
<feature type="transmembrane region" description="Helical" evidence="1">
    <location>
        <begin position="113"/>
        <end position="137"/>
    </location>
</feature>
<keyword evidence="1" id="KW-0472">Membrane</keyword>